<dbReference type="OrthoDB" id="10003767at2759"/>
<dbReference type="PANTHER" id="PTHR21310">
    <property type="entry name" value="AMINOGLYCOSIDE PHOSPHOTRANSFERASE-RELATED-RELATED"/>
    <property type="match status" value="1"/>
</dbReference>
<dbReference type="AlphaFoldDB" id="A0A9P9CZ19"/>
<dbReference type="PANTHER" id="PTHR21310:SF56">
    <property type="entry name" value="AMINOGLYCOSIDE PHOSPHOTRANSFERASE DOMAIN-CONTAINING PROTEIN"/>
    <property type="match status" value="1"/>
</dbReference>
<evidence type="ECO:0008006" key="4">
    <source>
        <dbReference type="Google" id="ProtNLM"/>
    </source>
</evidence>
<dbReference type="InterPro" id="IPR011009">
    <property type="entry name" value="Kinase-like_dom_sf"/>
</dbReference>
<accession>A0A9P9CZ19</accession>
<name>A0A9P9CZ19_9PLEO</name>
<dbReference type="EMBL" id="JAGMWT010000032">
    <property type="protein sequence ID" value="KAH7109452.1"/>
    <property type="molecule type" value="Genomic_DNA"/>
</dbReference>
<organism evidence="2 3">
    <name type="scientific">Dendryphion nanum</name>
    <dbReference type="NCBI Taxonomy" id="256645"/>
    <lineage>
        <taxon>Eukaryota</taxon>
        <taxon>Fungi</taxon>
        <taxon>Dikarya</taxon>
        <taxon>Ascomycota</taxon>
        <taxon>Pezizomycotina</taxon>
        <taxon>Dothideomycetes</taxon>
        <taxon>Pleosporomycetidae</taxon>
        <taxon>Pleosporales</taxon>
        <taxon>Torulaceae</taxon>
        <taxon>Dendryphion</taxon>
    </lineage>
</organism>
<keyword evidence="3" id="KW-1185">Reference proteome</keyword>
<feature type="region of interest" description="Disordered" evidence="1">
    <location>
        <begin position="1"/>
        <end position="51"/>
    </location>
</feature>
<comment type="caution">
    <text evidence="2">The sequence shown here is derived from an EMBL/GenBank/DDBJ whole genome shotgun (WGS) entry which is preliminary data.</text>
</comment>
<reference evidence="2" key="1">
    <citation type="journal article" date="2021" name="Nat. Commun.">
        <title>Genetic determinants of endophytism in the Arabidopsis root mycobiome.</title>
        <authorList>
            <person name="Mesny F."/>
            <person name="Miyauchi S."/>
            <person name="Thiergart T."/>
            <person name="Pickel B."/>
            <person name="Atanasova L."/>
            <person name="Karlsson M."/>
            <person name="Huettel B."/>
            <person name="Barry K.W."/>
            <person name="Haridas S."/>
            <person name="Chen C."/>
            <person name="Bauer D."/>
            <person name="Andreopoulos W."/>
            <person name="Pangilinan J."/>
            <person name="LaButti K."/>
            <person name="Riley R."/>
            <person name="Lipzen A."/>
            <person name="Clum A."/>
            <person name="Drula E."/>
            <person name="Henrissat B."/>
            <person name="Kohler A."/>
            <person name="Grigoriev I.V."/>
            <person name="Martin F.M."/>
            <person name="Hacquard S."/>
        </authorList>
    </citation>
    <scope>NUCLEOTIDE SEQUENCE</scope>
    <source>
        <strain evidence="2">MPI-CAGE-CH-0243</strain>
    </source>
</reference>
<evidence type="ECO:0000313" key="2">
    <source>
        <dbReference type="EMBL" id="KAH7109452.1"/>
    </source>
</evidence>
<evidence type="ECO:0000313" key="3">
    <source>
        <dbReference type="Proteomes" id="UP000700596"/>
    </source>
</evidence>
<protein>
    <recommendedName>
        <fullName evidence="4">Aminoglycoside phosphotransferase domain-containing protein</fullName>
    </recommendedName>
</protein>
<feature type="compositionally biased region" description="Low complexity" evidence="1">
    <location>
        <begin position="35"/>
        <end position="46"/>
    </location>
</feature>
<proteinExistence type="predicted"/>
<sequence>MSRVADPPTSVSKPTNLTEHEEAPAHKNLKDDNETSTIVSTTSTLSHNQEPHESFQTKAFNLILTLFPNHSMPDIQIAPHRSGPQHRILSIKVARDPSPTCLIPYWTSALLRCMSRARKVPTDKFILRIPRGNSKGIVYHIATLEFLRTHLSYPIPKNFILDTGVENPLNASYMIQHRLPGRPLDQLWSNLTHEMKVSVVRQLTPILRDIARLRNSKAGIVSWLNSSIDFAEYVKVEGFPVPGLQEVLRGTGDVKTVAPKKQSTIALLLELCARWREYEIENEGEEKIVWSGIENMIWKLYELGFMPDSDCFHFSHMDLKKRNVLVDVRNNRLKISGIVGWDVAAFVPKFVAYRGPFFLWCEDIDELDEKNALVEPKYIDASLAKNFFRDIADEDFLKYAFAPEYVLARRMFRLCQCGIRSDRALDEAEDVVHEFEQMYSLDG</sequence>
<feature type="compositionally biased region" description="Basic and acidic residues" evidence="1">
    <location>
        <begin position="18"/>
        <end position="33"/>
    </location>
</feature>
<dbReference type="SUPFAM" id="SSF56112">
    <property type="entry name" value="Protein kinase-like (PK-like)"/>
    <property type="match status" value="1"/>
</dbReference>
<dbReference type="InterPro" id="IPR051678">
    <property type="entry name" value="AGP_Transferase"/>
</dbReference>
<gene>
    <name evidence="2" type="ORF">B0J11DRAFT_448994</name>
</gene>
<dbReference type="Proteomes" id="UP000700596">
    <property type="component" value="Unassembled WGS sequence"/>
</dbReference>
<evidence type="ECO:0000256" key="1">
    <source>
        <dbReference type="SAM" id="MobiDB-lite"/>
    </source>
</evidence>